<gene>
    <name evidence="1" type="ORF">BDN72DRAFT_46203</name>
</gene>
<reference evidence="1 2" key="1">
    <citation type="journal article" date="2019" name="Nat. Ecol. Evol.">
        <title>Megaphylogeny resolves global patterns of mushroom evolution.</title>
        <authorList>
            <person name="Varga T."/>
            <person name="Krizsan K."/>
            <person name="Foldi C."/>
            <person name="Dima B."/>
            <person name="Sanchez-Garcia M."/>
            <person name="Sanchez-Ramirez S."/>
            <person name="Szollosi G.J."/>
            <person name="Szarkandi J.G."/>
            <person name="Papp V."/>
            <person name="Albert L."/>
            <person name="Andreopoulos W."/>
            <person name="Angelini C."/>
            <person name="Antonin V."/>
            <person name="Barry K.W."/>
            <person name="Bougher N.L."/>
            <person name="Buchanan P."/>
            <person name="Buyck B."/>
            <person name="Bense V."/>
            <person name="Catcheside P."/>
            <person name="Chovatia M."/>
            <person name="Cooper J."/>
            <person name="Damon W."/>
            <person name="Desjardin D."/>
            <person name="Finy P."/>
            <person name="Geml J."/>
            <person name="Haridas S."/>
            <person name="Hughes K."/>
            <person name="Justo A."/>
            <person name="Karasinski D."/>
            <person name="Kautmanova I."/>
            <person name="Kiss B."/>
            <person name="Kocsube S."/>
            <person name="Kotiranta H."/>
            <person name="LaButti K.M."/>
            <person name="Lechner B.E."/>
            <person name="Liimatainen K."/>
            <person name="Lipzen A."/>
            <person name="Lukacs Z."/>
            <person name="Mihaltcheva S."/>
            <person name="Morgado L.N."/>
            <person name="Niskanen T."/>
            <person name="Noordeloos M.E."/>
            <person name="Ohm R.A."/>
            <person name="Ortiz-Santana B."/>
            <person name="Ovrebo C."/>
            <person name="Racz N."/>
            <person name="Riley R."/>
            <person name="Savchenko A."/>
            <person name="Shiryaev A."/>
            <person name="Soop K."/>
            <person name="Spirin V."/>
            <person name="Szebenyi C."/>
            <person name="Tomsovsky M."/>
            <person name="Tulloss R.E."/>
            <person name="Uehling J."/>
            <person name="Grigoriev I.V."/>
            <person name="Vagvolgyi C."/>
            <person name="Papp T."/>
            <person name="Martin F.M."/>
            <person name="Miettinen O."/>
            <person name="Hibbett D.S."/>
            <person name="Nagy L.G."/>
        </authorList>
    </citation>
    <scope>NUCLEOTIDE SEQUENCE [LARGE SCALE GENOMIC DNA]</scope>
    <source>
        <strain evidence="1 2">NL-1719</strain>
    </source>
</reference>
<sequence length="1247" mass="136400">MTFTSSPDPPGPSFSPSNSDPAPSSFTPGVPAPSDASTSSNSAGSSTFPNGNSASTSMPSSTLSLATSSLSSSASIFVFPTSAVGQNISGAILRPVCVGQGLDAGAEGLLATLVVPSVIGLVLWIFFAVVRPRFRQVYGLREWFVQQDLRPRALGSGFLAFLFPHVPLVPSLSSDFSSAGRSAATDAELFPSDEQLNQRALYICLVIVFGWTLLGLAGALPLYLIATPCLATIGISTEGFYTTLHDLSLLRLLRIIDDSSNSHDTTLLHTRGEPGFGTDEHNGRVRVIVLTAMTLLLAVLPALVKIIRELNRAIAFRKTWVDVKCEGRELGWLSARRAPGFSGWGEKRLKDFIAKNGLSSGFESSEGRRDGRNRHRDRRGRRPEEQPLSSGDTPQLEVDIQSVFSISDTHRLAVLIEERDEILENLEIAETRYIGSFRVTTPDPSITEFKPNIPQDPTKPYISRPLPLGNGARQRRRRRTSNPAFAASSFAPVSFVAPSSYYKLRGIRGVSGGRIDSGIEMQPDVTDSVYGRSPGGRYLEMDTSSDAYRRFASPLRADTSGEPSSARDSVIIPDPRHYGPNFTPSTLYDVDEHGMLRERNGQDEEWVDLTRENGGRFETDYNGIPPEARRRPKKGQMSSEHRETFPLRNGGPMDLAALPPPHLRLQPSQPFVRPVEGINYENLGDIYTDITEWRSKLKAINLDIADAQRDCYTEIAEGHNVKGWLMIGRGLGYIPGMQLIEGRAKEDVRWDVLQNEPTILDWMAVWAVIFFVAVLLVAGLTAASGLAIATAPGADISFPFLKPLLETSKLASGIATVLTPAVAATLFVVVAFLLVNGVLTVHGSSSISAGQLFTFKVIFYLFTFASGLWIVAVGAILFGLQSLIEGESRVETIANGSVYMGLLAMAIIINIAIIFPALIVLQPFRLWRVAKAERSAVTPRQRFRALYPRVYNPALAIGPCVLAIVFASTFSLIFPLIGLPVTVLLLLTLIAHRYLVGYVYVRTHSQTGGLVYIWLLKRLGSLLSLQPILLGLIFLSRHLWIEGGILIGSGVLVILFVESFVALRSRRRSRSSLASDTRTSLQVFAKRSKDYNPGYDDDDTLSSGQETRIRGSMASVLEMMSLTLAVMPSSTQLRGPLPLQTETLDDLTATERAARTHPDAPPHLPPLPFADHAEEMAGILYAPELIAPPPIIWLPQDSAGVARSEAVDLQKYHDLQVTLDVRAKEDVMPRQSHESRGRRSAERRRAS</sequence>
<evidence type="ECO:0000313" key="1">
    <source>
        <dbReference type="EMBL" id="TFK77484.1"/>
    </source>
</evidence>
<dbReference type="Proteomes" id="UP000308600">
    <property type="component" value="Unassembled WGS sequence"/>
</dbReference>
<organism evidence="1 2">
    <name type="scientific">Pluteus cervinus</name>
    <dbReference type="NCBI Taxonomy" id="181527"/>
    <lineage>
        <taxon>Eukaryota</taxon>
        <taxon>Fungi</taxon>
        <taxon>Dikarya</taxon>
        <taxon>Basidiomycota</taxon>
        <taxon>Agaricomycotina</taxon>
        <taxon>Agaricomycetes</taxon>
        <taxon>Agaricomycetidae</taxon>
        <taxon>Agaricales</taxon>
        <taxon>Pluteineae</taxon>
        <taxon>Pluteaceae</taxon>
        <taxon>Pluteus</taxon>
    </lineage>
</organism>
<evidence type="ECO:0000313" key="2">
    <source>
        <dbReference type="Proteomes" id="UP000308600"/>
    </source>
</evidence>
<dbReference type="EMBL" id="ML208259">
    <property type="protein sequence ID" value="TFK77484.1"/>
    <property type="molecule type" value="Genomic_DNA"/>
</dbReference>
<accession>A0ACD3BHH9</accession>
<name>A0ACD3BHH9_9AGAR</name>
<keyword evidence="2" id="KW-1185">Reference proteome</keyword>
<protein>
    <submittedName>
        <fullName evidence="1">Uncharacterized protein</fullName>
    </submittedName>
</protein>
<proteinExistence type="predicted"/>